<evidence type="ECO:0000259" key="8">
    <source>
        <dbReference type="Pfam" id="PF00931"/>
    </source>
</evidence>
<dbReference type="GO" id="GO:0002758">
    <property type="term" value="P:innate immune response-activating signaling pathway"/>
    <property type="evidence" value="ECO:0007669"/>
    <property type="project" value="UniProtKB-ARBA"/>
</dbReference>
<feature type="domain" description="Disease resistance protein winged helix" evidence="10">
    <location>
        <begin position="775"/>
        <end position="846"/>
    </location>
</feature>
<dbReference type="Gene3D" id="1.10.8.430">
    <property type="entry name" value="Helical domain of apoptotic protease-activating factors"/>
    <property type="match status" value="1"/>
</dbReference>
<dbReference type="EMBL" id="JACMSC010000011">
    <property type="protein sequence ID" value="KAG6502053.1"/>
    <property type="molecule type" value="Genomic_DNA"/>
</dbReference>
<dbReference type="Pfam" id="PF18052">
    <property type="entry name" value="Rx_N"/>
    <property type="match status" value="1"/>
</dbReference>
<dbReference type="InterPro" id="IPR058922">
    <property type="entry name" value="WHD_DRP"/>
</dbReference>
<keyword evidence="6" id="KW-0067">ATP-binding</keyword>
<feature type="region of interest" description="Disordered" evidence="7">
    <location>
        <begin position="12"/>
        <end position="31"/>
    </location>
</feature>
<dbReference type="PRINTS" id="PR00364">
    <property type="entry name" value="DISEASERSIST"/>
</dbReference>
<feature type="domain" description="Disease resistance R13L4/SHOC-2-like LRR" evidence="11">
    <location>
        <begin position="908"/>
        <end position="1174"/>
    </location>
</feature>
<dbReference type="PANTHER" id="PTHR36766:SF40">
    <property type="entry name" value="DISEASE RESISTANCE PROTEIN RGA3"/>
    <property type="match status" value="1"/>
</dbReference>
<keyword evidence="3" id="KW-0677">Repeat</keyword>
<evidence type="ECO:0000256" key="3">
    <source>
        <dbReference type="ARBA" id="ARBA00022737"/>
    </source>
</evidence>
<keyword evidence="2" id="KW-0433">Leucine-rich repeat</keyword>
<dbReference type="FunFam" id="3.40.50.300:FF:001091">
    <property type="entry name" value="Probable disease resistance protein At1g61300"/>
    <property type="match status" value="1"/>
</dbReference>
<dbReference type="GO" id="GO:0009626">
    <property type="term" value="P:plant-type hypersensitive response"/>
    <property type="evidence" value="ECO:0007669"/>
    <property type="project" value="UniProtKB-ARBA"/>
</dbReference>
<dbReference type="Pfam" id="PF23598">
    <property type="entry name" value="LRR_14"/>
    <property type="match status" value="1"/>
</dbReference>
<comment type="similarity">
    <text evidence="1">Belongs to the disease resistance NB-LRR family.</text>
</comment>
<evidence type="ECO:0000259" key="11">
    <source>
        <dbReference type="Pfam" id="PF23598"/>
    </source>
</evidence>
<feature type="compositionally biased region" description="Acidic residues" evidence="7">
    <location>
        <begin position="301"/>
        <end position="310"/>
    </location>
</feature>
<feature type="compositionally biased region" description="Pro residues" evidence="7">
    <location>
        <begin position="311"/>
        <end position="320"/>
    </location>
</feature>
<dbReference type="InterPro" id="IPR055414">
    <property type="entry name" value="LRR_R13L4/SHOC2-like"/>
</dbReference>
<feature type="domain" description="Disease resistance N-terminal" evidence="9">
    <location>
        <begin position="369"/>
        <end position="444"/>
    </location>
</feature>
<feature type="domain" description="NB-ARC" evidence="8">
    <location>
        <begin position="520"/>
        <end position="690"/>
    </location>
</feature>
<dbReference type="Pfam" id="PF00931">
    <property type="entry name" value="NB-ARC"/>
    <property type="match status" value="1"/>
</dbReference>
<organism evidence="12 13">
    <name type="scientific">Zingiber officinale</name>
    <name type="common">Ginger</name>
    <name type="synonym">Amomum zingiber</name>
    <dbReference type="NCBI Taxonomy" id="94328"/>
    <lineage>
        <taxon>Eukaryota</taxon>
        <taxon>Viridiplantae</taxon>
        <taxon>Streptophyta</taxon>
        <taxon>Embryophyta</taxon>
        <taxon>Tracheophyta</taxon>
        <taxon>Spermatophyta</taxon>
        <taxon>Magnoliopsida</taxon>
        <taxon>Liliopsida</taxon>
        <taxon>Zingiberales</taxon>
        <taxon>Zingiberaceae</taxon>
        <taxon>Zingiber</taxon>
    </lineage>
</organism>
<evidence type="ECO:0000256" key="2">
    <source>
        <dbReference type="ARBA" id="ARBA00022614"/>
    </source>
</evidence>
<evidence type="ECO:0000256" key="7">
    <source>
        <dbReference type="SAM" id="MobiDB-lite"/>
    </source>
</evidence>
<name>A0A8J5G7Q8_ZINOF</name>
<evidence type="ECO:0000256" key="5">
    <source>
        <dbReference type="ARBA" id="ARBA00022821"/>
    </source>
</evidence>
<dbReference type="Proteomes" id="UP000734854">
    <property type="component" value="Unassembled WGS sequence"/>
</dbReference>
<dbReference type="FunFam" id="1.10.10.10:FF:000322">
    <property type="entry name" value="Probable disease resistance protein At1g63360"/>
    <property type="match status" value="1"/>
</dbReference>
<evidence type="ECO:0000256" key="1">
    <source>
        <dbReference type="ARBA" id="ARBA00008894"/>
    </source>
</evidence>
<accession>A0A8J5G7Q8</accession>
<dbReference type="InterPro" id="IPR002182">
    <property type="entry name" value="NB-ARC"/>
</dbReference>
<keyword evidence="5" id="KW-0611">Plant defense</keyword>
<dbReference type="InterPro" id="IPR027417">
    <property type="entry name" value="P-loop_NTPase"/>
</dbReference>
<evidence type="ECO:0000259" key="10">
    <source>
        <dbReference type="Pfam" id="PF23559"/>
    </source>
</evidence>
<gene>
    <name evidence="12" type="ORF">ZIOFF_041940</name>
</gene>
<dbReference type="InterPro" id="IPR032675">
    <property type="entry name" value="LRR_dom_sf"/>
</dbReference>
<proteinExistence type="inferred from homology"/>
<evidence type="ECO:0000313" key="12">
    <source>
        <dbReference type="EMBL" id="KAG6502053.1"/>
    </source>
</evidence>
<dbReference type="PROSITE" id="PS51450">
    <property type="entry name" value="LRR"/>
    <property type="match status" value="1"/>
</dbReference>
<keyword evidence="13" id="KW-1185">Reference proteome</keyword>
<sequence length="1527" mass="173950">MHCITIFRVRQKRRASEGTSRQSAPVPSGDRFRSEAARQRFAATDFAMIPCRYLNQTYFTTIVPDVMEIIQYFGLDKLVHCTHLVNLDLCKEFYTNLHPRGSGGHTWVSRVGCVDIEFTPSILQSFLECRASESSFTCFPTVVEPFTDSLSHLSIEVIHQYYFNAPRAPLRRIFNATRMSARSNILYKVVIGCILPIVTRGQAKIRLPHLVMMYALEHRLDINIALHVFESIVHFSSPSNEKLYMPYCHILTSFFASRGLDVMRGQLHQLSKDYDQIGARQMSLAGIERRQGEMVWRAQEADDSDAEEADVPPPALAPHPVPVTVEARLTQLEETVRQGFQEFRGAMAGALVGATAGFFANKVAILVELDEKLKAMAGTKRKIEKFKELLTNTDSVIQNVESRPSINPDVKELLKKLKYLAYDLEDVVDYYDTKVLQKKQRSNTALRPVRDFFSPNNQVVFKSRIGSMIKAITESLESILLQKSILLNLPPGMSQPSPYRENHSRNRFVVKGREPEKQMIVNMLIDDDESSHDTVKVIAIVGMGGLGKTTLAQLVYNDQRVQDHFASPTMWTVVGAEFDPANIMKSVLELTTEATVNISEIDLVRQKLEKALSGKRFLLVLDDVWNEDQEKWDVLKATLICGAKGSKILVTTRSQNVSSIMGSSNTTTHQIQQLSKDDCLSLFQQFAFGDNEADDHQNLMEIGGKIVEKCGGVPLAAKSLGSMLRGTRDETYWSSVLKSEIWQLRDEEQKVLAVLKLSYDVLSPQSKKCFTFGSLFPKDYPMRKDELIKLWIANDFVRSEGNFDAETNGNHIFDDLVRRSFFLLDLFEDDPNVANITMHDLMHDLARSESAYAYWNSYQDSVEVIQKRAYHLQVVEGKLPDMTQVFGKKPLYLRTFMSLMPRYSSSLSINLLEVFSKLKYLRALDLTGCGIRKISASIENLIHLRYLNLYYNTIEVLPDSITYLSNLQYLNLGFNHELRELPKELGNMQNLRELDLVMDNRLIHIPCGLSRLTNLRSLPVFIASDKTGACSIRELEDLKLQGEMIIKFSDDFKNYSCSGRKILKNKVLNKLLIEFNGSGSYHKDMLDDLSPNTTLKKLHISNYTSPQFPTWMKELQLPNLVEVHLHCSCGHIPPPFRNLQSLKRLTFSMHGITHLGAEFHGSGGFPSLQELKLSRMDDLQEWSESHVDDQLFPSLRWLHIFRCPNLKSTPRLPTLRHLEILCCSQSILSCIGRLTSLSFLRVHSIYGVTSLPSGCIRNLTSLTELQIISCRQLQSLPGDEMQYLQMLRSLTIEGCINLASFPSEVGSLTSLCRLQLSQCPSIILQPEEFVRILNSVDEFQIQICGDNVNLCGRLQYLRMLEKLSLYGARYRAPLTWYTNQYKKSQLRICCCNELESLMTAEPANNIVLEELYICGIYNLKTLPDWLQHLKFLRLLSVENCPLLETVPRGLKNLHMLETLKIANCPLLESRCERETGVDWPIISHVRNVYVRSSAGHGEEVEDEDWADMKTEQMKTRHEIIVASYEIL</sequence>
<protein>
    <submittedName>
        <fullName evidence="12">Uncharacterized protein</fullName>
    </submittedName>
</protein>
<evidence type="ECO:0000313" key="13">
    <source>
        <dbReference type="Proteomes" id="UP000734854"/>
    </source>
</evidence>
<dbReference type="Gene3D" id="3.80.10.10">
    <property type="entry name" value="Ribonuclease Inhibitor"/>
    <property type="match status" value="4"/>
</dbReference>
<dbReference type="PANTHER" id="PTHR36766">
    <property type="entry name" value="PLANT BROAD-SPECTRUM MILDEW RESISTANCE PROTEIN RPW8"/>
    <property type="match status" value="1"/>
</dbReference>
<dbReference type="Gene3D" id="1.10.10.10">
    <property type="entry name" value="Winged helix-like DNA-binding domain superfamily/Winged helix DNA-binding domain"/>
    <property type="match status" value="1"/>
</dbReference>
<dbReference type="GO" id="GO:0043531">
    <property type="term" value="F:ADP binding"/>
    <property type="evidence" value="ECO:0007669"/>
    <property type="project" value="InterPro"/>
</dbReference>
<dbReference type="GO" id="GO:0042742">
    <property type="term" value="P:defense response to bacterium"/>
    <property type="evidence" value="ECO:0007669"/>
    <property type="project" value="UniProtKB-ARBA"/>
</dbReference>
<feature type="region of interest" description="Disordered" evidence="7">
    <location>
        <begin position="300"/>
        <end position="320"/>
    </location>
</feature>
<evidence type="ECO:0000259" key="9">
    <source>
        <dbReference type="Pfam" id="PF18052"/>
    </source>
</evidence>
<dbReference type="SUPFAM" id="SSF52058">
    <property type="entry name" value="L domain-like"/>
    <property type="match status" value="2"/>
</dbReference>
<reference evidence="12 13" key="1">
    <citation type="submission" date="2020-08" db="EMBL/GenBank/DDBJ databases">
        <title>Plant Genome Project.</title>
        <authorList>
            <person name="Zhang R.-G."/>
        </authorList>
    </citation>
    <scope>NUCLEOTIDE SEQUENCE [LARGE SCALE GENOMIC DNA]</scope>
    <source>
        <tissue evidence="12">Rhizome</tissue>
    </source>
</reference>
<dbReference type="InterPro" id="IPR036388">
    <property type="entry name" value="WH-like_DNA-bd_sf"/>
</dbReference>
<dbReference type="GO" id="GO:0005524">
    <property type="term" value="F:ATP binding"/>
    <property type="evidence" value="ECO:0007669"/>
    <property type="project" value="UniProtKB-KW"/>
</dbReference>
<dbReference type="Gene3D" id="3.40.50.300">
    <property type="entry name" value="P-loop containing nucleotide triphosphate hydrolases"/>
    <property type="match status" value="1"/>
</dbReference>
<comment type="caution">
    <text evidence="12">The sequence shown here is derived from an EMBL/GenBank/DDBJ whole genome shotgun (WGS) entry which is preliminary data.</text>
</comment>
<dbReference type="InterPro" id="IPR042197">
    <property type="entry name" value="Apaf_helical"/>
</dbReference>
<evidence type="ECO:0000256" key="4">
    <source>
        <dbReference type="ARBA" id="ARBA00022741"/>
    </source>
</evidence>
<dbReference type="InterPro" id="IPR001611">
    <property type="entry name" value="Leu-rich_rpt"/>
</dbReference>
<dbReference type="Pfam" id="PF23559">
    <property type="entry name" value="WHD_DRP"/>
    <property type="match status" value="1"/>
</dbReference>
<dbReference type="SUPFAM" id="SSF52540">
    <property type="entry name" value="P-loop containing nucleoside triphosphate hydrolases"/>
    <property type="match status" value="1"/>
</dbReference>
<keyword evidence="4" id="KW-0547">Nucleotide-binding</keyword>
<evidence type="ECO:0000256" key="6">
    <source>
        <dbReference type="ARBA" id="ARBA00022840"/>
    </source>
</evidence>
<dbReference type="InterPro" id="IPR041118">
    <property type="entry name" value="Rx_N"/>
</dbReference>
<dbReference type="Gene3D" id="1.20.5.4130">
    <property type="match status" value="1"/>
</dbReference>